<evidence type="ECO:0000256" key="1">
    <source>
        <dbReference type="SAM" id="SignalP"/>
    </source>
</evidence>
<dbReference type="EMBL" id="JALLPJ020000604">
    <property type="protein sequence ID" value="KAL3787616.1"/>
    <property type="molecule type" value="Genomic_DNA"/>
</dbReference>
<comment type="caution">
    <text evidence="2">The sequence shown here is derived from an EMBL/GenBank/DDBJ whole genome shotgun (WGS) entry which is preliminary data.</text>
</comment>
<proteinExistence type="predicted"/>
<feature type="signal peptide" evidence="1">
    <location>
        <begin position="1"/>
        <end position="19"/>
    </location>
</feature>
<gene>
    <name evidence="2" type="ORF">ACHAWO_005972</name>
</gene>
<dbReference type="AlphaFoldDB" id="A0ABD3PIS0"/>
<accession>A0ABD3PIS0</accession>
<feature type="chain" id="PRO_5044824248" evidence="1">
    <location>
        <begin position="20"/>
        <end position="415"/>
    </location>
</feature>
<dbReference type="Proteomes" id="UP001530400">
    <property type="component" value="Unassembled WGS sequence"/>
</dbReference>
<evidence type="ECO:0000313" key="3">
    <source>
        <dbReference type="Proteomes" id="UP001530400"/>
    </source>
</evidence>
<name>A0ABD3PIS0_9STRA</name>
<reference evidence="2 3" key="1">
    <citation type="submission" date="2024-10" db="EMBL/GenBank/DDBJ databases">
        <title>Updated reference genomes for cyclostephanoid diatoms.</title>
        <authorList>
            <person name="Roberts W.R."/>
            <person name="Alverson A.J."/>
        </authorList>
    </citation>
    <scope>NUCLEOTIDE SEQUENCE [LARGE SCALE GENOMIC DNA]</scope>
    <source>
        <strain evidence="2 3">AJA010-31</strain>
    </source>
</reference>
<keyword evidence="1" id="KW-0732">Signal</keyword>
<keyword evidence="3" id="KW-1185">Reference proteome</keyword>
<protein>
    <submittedName>
        <fullName evidence="2">Uncharacterized protein</fullName>
    </submittedName>
</protein>
<evidence type="ECO:0000313" key="2">
    <source>
        <dbReference type="EMBL" id="KAL3787616.1"/>
    </source>
</evidence>
<organism evidence="2 3">
    <name type="scientific">Cyclotella atomus</name>
    <dbReference type="NCBI Taxonomy" id="382360"/>
    <lineage>
        <taxon>Eukaryota</taxon>
        <taxon>Sar</taxon>
        <taxon>Stramenopiles</taxon>
        <taxon>Ochrophyta</taxon>
        <taxon>Bacillariophyta</taxon>
        <taxon>Coscinodiscophyceae</taxon>
        <taxon>Thalassiosirophycidae</taxon>
        <taxon>Stephanodiscales</taxon>
        <taxon>Stephanodiscaceae</taxon>
        <taxon>Cyclotella</taxon>
    </lineage>
</organism>
<sequence>MRRLICLLCLEAVAPFILPLSITKVSLKLHTKHDDDVVETYQCKNNGQLDKKIDCRRRELASSLGWLISTSIIAQPSLAADGFDNYQDPLFGRLSQQIRRSAVRGAQVIDKIDGKWERFSDDFGLGTNRNMPKVNKVNVVSGGSTTEDARKIFNEKLAYTLLRECDVAFLNSVNNQQSRLSEKVLLSHIDDVKSLVKKSFFPIPGSEATPQEEYNYEIYTHFKTYNDILIEQTLSFPLFMAQFERTMGTRLLQLMTPLQHPPSSSDQIRDQLESAFDMADMMGSFWLDNGFITSWERSLPSKEDVEDFIEPCVAPSGDNFSVTSDLKFTLALMGDITLQTQLLLQELGYRLYPSFGRWALQQQLMACFRRDNNNSDGKDGVTISIDDYYMDTAYNSNPDLFEVRQILLNVVLQRV</sequence>